<dbReference type="PANTHER" id="PTHR33214">
    <property type="entry name" value="BIFUNCTIONAL INHIBITOR/LIPID-TRANSFER PROTEIN/SEED STORAGE 2S ALBUMIN SUPERFAMILY PROTEIN"/>
    <property type="match status" value="1"/>
</dbReference>
<dbReference type="GO" id="GO:0008289">
    <property type="term" value="F:lipid binding"/>
    <property type="evidence" value="ECO:0007669"/>
    <property type="project" value="UniProtKB-KW"/>
</dbReference>
<dbReference type="AlphaFoldDB" id="A0AAD5ZQV5"/>
<comment type="caution">
    <text evidence="6">The sequence shown here is derived from an EMBL/GenBank/DDBJ whole genome shotgun (WGS) entry which is preliminary data.</text>
</comment>
<feature type="chain" id="PRO_5042234207" description="Bifunctional inhibitor/plant lipid transfer protein/seed storage helical domain-containing protein" evidence="4">
    <location>
        <begin position="26"/>
        <end position="93"/>
    </location>
</feature>
<dbReference type="SMART" id="SM00499">
    <property type="entry name" value="AAI"/>
    <property type="match status" value="1"/>
</dbReference>
<evidence type="ECO:0000256" key="2">
    <source>
        <dbReference type="ARBA" id="ARBA00022448"/>
    </source>
</evidence>
<dbReference type="Pfam" id="PF00234">
    <property type="entry name" value="Tryp_alpha_amyl"/>
    <property type="match status" value="1"/>
</dbReference>
<dbReference type="GO" id="GO:0006869">
    <property type="term" value="P:lipid transport"/>
    <property type="evidence" value="ECO:0007669"/>
    <property type="project" value="InterPro"/>
</dbReference>
<keyword evidence="2" id="KW-0813">Transport</keyword>
<feature type="signal peptide" evidence="4">
    <location>
        <begin position="1"/>
        <end position="25"/>
    </location>
</feature>
<feature type="domain" description="Bifunctional inhibitor/plant lipid transfer protein/seed storage helical" evidence="5">
    <location>
        <begin position="28"/>
        <end position="93"/>
    </location>
</feature>
<dbReference type="Proteomes" id="UP001210211">
    <property type="component" value="Unassembled WGS sequence"/>
</dbReference>
<dbReference type="Gene3D" id="1.10.110.10">
    <property type="entry name" value="Plant lipid-transfer and hydrophobic proteins"/>
    <property type="match status" value="1"/>
</dbReference>
<name>A0AAD5ZQV5_9POAL</name>
<sequence length="93" mass="9897">MRPSLFSTFFLLSLMVLSTSPPVVSLTCKPTELAPCAAAILYSLPPSDACCSKLKEQKPCLCQYQKDPSLHGYVNSKNSKKVGTACGVPAPSC</sequence>
<proteinExistence type="inferred from homology"/>
<protein>
    <recommendedName>
        <fullName evidence="5">Bifunctional inhibitor/plant lipid transfer protein/seed storage helical domain-containing protein</fullName>
    </recommendedName>
</protein>
<accession>A0AAD5ZQV5</accession>
<evidence type="ECO:0000256" key="3">
    <source>
        <dbReference type="ARBA" id="ARBA00023121"/>
    </source>
</evidence>
<dbReference type="SUPFAM" id="SSF47699">
    <property type="entry name" value="Bifunctional inhibitor/lipid-transfer protein/seed storage 2S albumin"/>
    <property type="match status" value="1"/>
</dbReference>
<evidence type="ECO:0000313" key="7">
    <source>
        <dbReference type="Proteomes" id="UP001210211"/>
    </source>
</evidence>
<reference evidence="6 7" key="1">
    <citation type="journal article" date="2022" name="Cell">
        <title>Repeat-based holocentromeres influence genome architecture and karyotype evolution.</title>
        <authorList>
            <person name="Hofstatter P.G."/>
            <person name="Thangavel G."/>
            <person name="Lux T."/>
            <person name="Neumann P."/>
            <person name="Vondrak T."/>
            <person name="Novak P."/>
            <person name="Zhang M."/>
            <person name="Costa L."/>
            <person name="Castellani M."/>
            <person name="Scott A."/>
            <person name="Toegelov H."/>
            <person name="Fuchs J."/>
            <person name="Mata-Sucre Y."/>
            <person name="Dias Y."/>
            <person name="Vanzela A.L.L."/>
            <person name="Huettel B."/>
            <person name="Almeida C.C.S."/>
            <person name="Simkova H."/>
            <person name="Souza G."/>
            <person name="Pedrosa-Harand A."/>
            <person name="Macas J."/>
            <person name="Mayer K.F.X."/>
            <person name="Houben A."/>
            <person name="Marques A."/>
        </authorList>
    </citation>
    <scope>NUCLEOTIDE SEQUENCE [LARGE SCALE GENOMIC DNA]</scope>
    <source>
        <strain evidence="6">RhyTen1mFocal</strain>
    </source>
</reference>
<keyword evidence="7" id="KW-1185">Reference proteome</keyword>
<organism evidence="6 7">
    <name type="scientific">Rhynchospora tenuis</name>
    <dbReference type="NCBI Taxonomy" id="198213"/>
    <lineage>
        <taxon>Eukaryota</taxon>
        <taxon>Viridiplantae</taxon>
        <taxon>Streptophyta</taxon>
        <taxon>Embryophyta</taxon>
        <taxon>Tracheophyta</taxon>
        <taxon>Spermatophyta</taxon>
        <taxon>Magnoliopsida</taxon>
        <taxon>Liliopsida</taxon>
        <taxon>Poales</taxon>
        <taxon>Cyperaceae</taxon>
        <taxon>Cyperoideae</taxon>
        <taxon>Rhynchosporeae</taxon>
        <taxon>Rhynchospora</taxon>
    </lineage>
</organism>
<evidence type="ECO:0000256" key="4">
    <source>
        <dbReference type="SAM" id="SignalP"/>
    </source>
</evidence>
<keyword evidence="3" id="KW-0446">Lipid-binding</keyword>
<dbReference type="InterPro" id="IPR036312">
    <property type="entry name" value="Bifun_inhib/LTP/seed_sf"/>
</dbReference>
<evidence type="ECO:0000313" key="6">
    <source>
        <dbReference type="EMBL" id="KAJ3702365.1"/>
    </source>
</evidence>
<dbReference type="InterPro" id="IPR033872">
    <property type="entry name" value="nsLTP2"/>
</dbReference>
<comment type="similarity">
    <text evidence="1">Belongs to the plant LTP family. B11E subfamily.</text>
</comment>
<dbReference type="CDD" id="cd01959">
    <property type="entry name" value="nsLTP2"/>
    <property type="match status" value="1"/>
</dbReference>
<evidence type="ECO:0000259" key="5">
    <source>
        <dbReference type="SMART" id="SM00499"/>
    </source>
</evidence>
<dbReference type="InterPro" id="IPR016140">
    <property type="entry name" value="Bifunc_inhib/LTP/seed_store"/>
</dbReference>
<evidence type="ECO:0000256" key="1">
    <source>
        <dbReference type="ARBA" id="ARBA00009707"/>
    </source>
</evidence>
<gene>
    <name evidence="6" type="ORF">LUZ61_006070</name>
</gene>
<dbReference type="EMBL" id="JAMRDG010000001">
    <property type="protein sequence ID" value="KAJ3702365.1"/>
    <property type="molecule type" value="Genomic_DNA"/>
</dbReference>
<dbReference type="PANTHER" id="PTHR33214:SF69">
    <property type="entry name" value="BIFUNCTIONAL INHIBITOR_LIPID-TRANSFER PROTEIN_SEED STORAGE 2S ALBUMIN SUPERFAMILY PROTEIN"/>
    <property type="match status" value="1"/>
</dbReference>
<keyword evidence="4" id="KW-0732">Signal</keyword>